<dbReference type="EC" id="2.7.7.7" evidence="2"/>
<dbReference type="PANTHER" id="PTHR30231:SF37">
    <property type="entry name" value="EXODEOXYRIBONUCLEASE 10"/>
    <property type="match status" value="1"/>
</dbReference>
<evidence type="ECO:0000256" key="5">
    <source>
        <dbReference type="ARBA" id="ARBA00022839"/>
    </source>
</evidence>
<evidence type="ECO:0000313" key="9">
    <source>
        <dbReference type="EMBL" id="MCV2883367.1"/>
    </source>
</evidence>
<accession>A0ABT3A439</accession>
<evidence type="ECO:0000313" key="10">
    <source>
        <dbReference type="Proteomes" id="UP001652504"/>
    </source>
</evidence>
<evidence type="ECO:0000256" key="2">
    <source>
        <dbReference type="ARBA" id="ARBA00012417"/>
    </source>
</evidence>
<dbReference type="InterPro" id="IPR049125">
    <property type="entry name" value="FAN1-like_WH"/>
</dbReference>
<dbReference type="Pfam" id="PF21315">
    <property type="entry name" value="FAN1_HTH"/>
    <property type="match status" value="1"/>
</dbReference>
<dbReference type="Pfam" id="PF08774">
    <property type="entry name" value="VRR_NUC"/>
    <property type="match status" value="1"/>
</dbReference>
<name>A0ABT3A439_9ALTE</name>
<protein>
    <recommendedName>
        <fullName evidence="2">DNA-directed DNA polymerase</fullName>
        <ecNumber evidence="2">2.7.7.7</ecNumber>
    </recommendedName>
</protein>
<dbReference type="Gene3D" id="3.40.1350.10">
    <property type="match status" value="1"/>
</dbReference>
<evidence type="ECO:0000259" key="7">
    <source>
        <dbReference type="SMART" id="SM00479"/>
    </source>
</evidence>
<dbReference type="PANTHER" id="PTHR30231">
    <property type="entry name" value="DNA POLYMERASE III SUBUNIT EPSILON"/>
    <property type="match status" value="1"/>
</dbReference>
<dbReference type="CDD" id="cd06127">
    <property type="entry name" value="DEDDh"/>
    <property type="match status" value="1"/>
</dbReference>
<comment type="caution">
    <text evidence="9">The sequence shown here is derived from an EMBL/GenBank/DDBJ whole genome shotgun (WGS) entry which is preliminary data.</text>
</comment>
<dbReference type="SMART" id="SM00479">
    <property type="entry name" value="EXOIII"/>
    <property type="match status" value="1"/>
</dbReference>
<evidence type="ECO:0000256" key="3">
    <source>
        <dbReference type="ARBA" id="ARBA00022722"/>
    </source>
</evidence>
<dbReference type="InterPro" id="IPR036397">
    <property type="entry name" value="RNaseH_sf"/>
</dbReference>
<dbReference type="Pfam" id="PF00929">
    <property type="entry name" value="RNase_T"/>
    <property type="match status" value="1"/>
</dbReference>
<dbReference type="SMART" id="SM00990">
    <property type="entry name" value="VRR_NUC"/>
    <property type="match status" value="1"/>
</dbReference>
<evidence type="ECO:0000256" key="1">
    <source>
        <dbReference type="ARBA" id="ARBA00001946"/>
    </source>
</evidence>
<dbReference type="EMBL" id="JAOWKX010000001">
    <property type="protein sequence ID" value="MCV2883367.1"/>
    <property type="molecule type" value="Genomic_DNA"/>
</dbReference>
<dbReference type="GO" id="GO:0004527">
    <property type="term" value="F:exonuclease activity"/>
    <property type="evidence" value="ECO:0007669"/>
    <property type="project" value="UniProtKB-KW"/>
</dbReference>
<evidence type="ECO:0000256" key="6">
    <source>
        <dbReference type="ARBA" id="ARBA00049244"/>
    </source>
</evidence>
<feature type="domain" description="VRR-NUC" evidence="8">
    <location>
        <begin position="389"/>
        <end position="538"/>
    </location>
</feature>
<organism evidence="9 10">
    <name type="scientific">Fluctibacter corallii</name>
    <dbReference type="NCBI Taxonomy" id="2984329"/>
    <lineage>
        <taxon>Bacteria</taxon>
        <taxon>Pseudomonadati</taxon>
        <taxon>Pseudomonadota</taxon>
        <taxon>Gammaproteobacteria</taxon>
        <taxon>Alteromonadales</taxon>
        <taxon>Alteromonadaceae</taxon>
        <taxon>Fluctibacter</taxon>
    </lineage>
</organism>
<dbReference type="InterPro" id="IPR011856">
    <property type="entry name" value="tRNA_endonuc-like_dom_sf"/>
</dbReference>
<evidence type="ECO:0000256" key="4">
    <source>
        <dbReference type="ARBA" id="ARBA00022801"/>
    </source>
</evidence>
<evidence type="ECO:0000259" key="8">
    <source>
        <dbReference type="SMART" id="SM00990"/>
    </source>
</evidence>
<keyword evidence="4" id="KW-0378">Hydrolase</keyword>
<feature type="domain" description="Exonuclease" evidence="7">
    <location>
        <begin position="545"/>
        <end position="710"/>
    </location>
</feature>
<dbReference type="RefSeq" id="WP_263710567.1">
    <property type="nucleotide sequence ID" value="NZ_JAOWKX010000001.1"/>
</dbReference>
<proteinExistence type="predicted"/>
<dbReference type="Proteomes" id="UP001652504">
    <property type="component" value="Unassembled WGS sequence"/>
</dbReference>
<sequence>MKTLPEKYYLAHFHEFLTFVKGTCQHLLCDGDRHFIAEIERLSEDAKCVLIRAMNRKSPFILKTSLDYNEIAHYDIQIQTLLSKGFFSRVTDRHLPSLFEHLTKPQLSECLRVAETAFKISDKKPHLIELATHTVAMSHFVDTSLYQQLIVRETDSQMAYLLFLFFGDISSGLNKFSMRDLGIMRTRKGEQGLTARYDTQEEALSAFDYALALRSLATLPDDQVIDTFSDISTLPLAKGEHAIAKRDRFLLKLGKRVLPNDPDLALTCWQASSAPEAQEKAIREEYKRGNQAQVLAQLNDIIDNPDSEEIALFAEDFLARKFNKKRTSYLTDMLREDNAPLFIDEIYINRVETGVKKYYQQRGSEAYKTENRLWRTLFGLTFWQELFELDETALANEFDRRPRALVQRYFYDRYQQEIERKLALLHNIEAFRFHLTKTASTHYGKSNGIFNWHPKGLEIALTLVKYASADNLISVLRAMTKQFYSYNDGFPDLMIITDHSLRFEEIKAPGDQLRKNQLITIRMLRDAGFNVGIKQVNWHIDPHQAYAVVDIETTGGRAAQHRITEIGIVHVVNGKKVSEWQTLINPQRHIPKHITELTGIDNAMVANAPRFADIADTLQAQLKDCVFVAHNVNFDFGFIKQEYERLNLPFRMPKLCTVKEMRSAYPGLSSYSLANLTAHFDIDMKRHHRALSDAHAAADLLLLVNEYRLQHYKQNRHTAVNE</sequence>
<gene>
    <name evidence="9" type="ORF">OE749_01480</name>
</gene>
<keyword evidence="5 9" id="KW-0269">Exonuclease</keyword>
<comment type="catalytic activity">
    <reaction evidence="6">
        <text>DNA(n) + a 2'-deoxyribonucleoside 5'-triphosphate = DNA(n+1) + diphosphate</text>
        <dbReference type="Rhea" id="RHEA:22508"/>
        <dbReference type="Rhea" id="RHEA-COMP:17339"/>
        <dbReference type="Rhea" id="RHEA-COMP:17340"/>
        <dbReference type="ChEBI" id="CHEBI:33019"/>
        <dbReference type="ChEBI" id="CHEBI:61560"/>
        <dbReference type="ChEBI" id="CHEBI:173112"/>
        <dbReference type="EC" id="2.7.7.7"/>
    </reaction>
</comment>
<dbReference type="Gene3D" id="3.30.420.10">
    <property type="entry name" value="Ribonuclease H-like superfamily/Ribonuclease H"/>
    <property type="match status" value="1"/>
</dbReference>
<dbReference type="InterPro" id="IPR012337">
    <property type="entry name" value="RNaseH-like_sf"/>
</dbReference>
<reference evidence="9 10" key="1">
    <citation type="submission" date="2022-10" db="EMBL/GenBank/DDBJ databases">
        <title>Aestuariibacter sp. AA17 isolated from Montipora capitata coral fragment.</title>
        <authorList>
            <person name="Emsley S.A."/>
            <person name="Pfannmuller K.M."/>
            <person name="Loughran R.M."/>
            <person name="Shlafstein M."/>
            <person name="Papke E."/>
            <person name="Saw J.H."/>
            <person name="Ushijima B."/>
            <person name="Videau P."/>
        </authorList>
    </citation>
    <scope>NUCLEOTIDE SEQUENCE [LARGE SCALE GENOMIC DNA]</scope>
    <source>
        <strain evidence="9 10">AA17</strain>
    </source>
</reference>
<comment type="cofactor">
    <cofactor evidence="1">
        <name>Mg(2+)</name>
        <dbReference type="ChEBI" id="CHEBI:18420"/>
    </cofactor>
</comment>
<dbReference type="InterPro" id="IPR006054">
    <property type="entry name" value="DnaQ"/>
</dbReference>
<dbReference type="InterPro" id="IPR013520">
    <property type="entry name" value="Ribonucl_H"/>
</dbReference>
<keyword evidence="10" id="KW-1185">Reference proteome</keyword>
<dbReference type="InterPro" id="IPR014883">
    <property type="entry name" value="VRR_NUC"/>
</dbReference>
<dbReference type="SUPFAM" id="SSF53098">
    <property type="entry name" value="Ribonuclease H-like"/>
    <property type="match status" value="1"/>
</dbReference>
<dbReference type="NCBIfam" id="TIGR00573">
    <property type="entry name" value="dnaq"/>
    <property type="match status" value="1"/>
</dbReference>
<keyword evidence="3" id="KW-0540">Nuclease</keyword>